<accession>A0A1X7UQV7</accession>
<proteinExistence type="predicted"/>
<sequence length="54" mass="6363">LLESYQVVQQHHYQMTQILIVLLISLVMGTVYFKSFRVSLLGQFLSIMNYVKQL</sequence>
<keyword evidence="1" id="KW-1133">Transmembrane helix</keyword>
<protein>
    <submittedName>
        <fullName evidence="2">Uncharacterized protein</fullName>
    </submittedName>
</protein>
<evidence type="ECO:0000256" key="1">
    <source>
        <dbReference type="SAM" id="Phobius"/>
    </source>
</evidence>
<feature type="transmembrane region" description="Helical" evidence="1">
    <location>
        <begin position="12"/>
        <end position="33"/>
    </location>
</feature>
<dbReference type="EnsemblMetazoa" id="Aqu2.1.29782_001">
    <property type="protein sequence ID" value="Aqu2.1.29782_001"/>
    <property type="gene ID" value="Aqu2.1.29782"/>
</dbReference>
<dbReference type="AlphaFoldDB" id="A0A1X7UQV7"/>
<evidence type="ECO:0000313" key="2">
    <source>
        <dbReference type="EnsemblMetazoa" id="Aqu2.1.29782_001"/>
    </source>
</evidence>
<keyword evidence="1" id="KW-0812">Transmembrane</keyword>
<organism evidence="2">
    <name type="scientific">Amphimedon queenslandica</name>
    <name type="common">Sponge</name>
    <dbReference type="NCBI Taxonomy" id="400682"/>
    <lineage>
        <taxon>Eukaryota</taxon>
        <taxon>Metazoa</taxon>
        <taxon>Porifera</taxon>
        <taxon>Demospongiae</taxon>
        <taxon>Heteroscleromorpha</taxon>
        <taxon>Haplosclerida</taxon>
        <taxon>Niphatidae</taxon>
        <taxon>Amphimedon</taxon>
    </lineage>
</organism>
<name>A0A1X7UQV7_AMPQE</name>
<keyword evidence="1" id="KW-0472">Membrane</keyword>
<reference evidence="2" key="1">
    <citation type="submission" date="2017-05" db="UniProtKB">
        <authorList>
            <consortium name="EnsemblMetazoa"/>
        </authorList>
    </citation>
    <scope>IDENTIFICATION</scope>
</reference>
<dbReference type="InParanoid" id="A0A1X7UQV7"/>